<dbReference type="AlphaFoldDB" id="A0A4U3FLX6"/>
<evidence type="ECO:0000313" key="3">
    <source>
        <dbReference type="Proteomes" id="UP000306393"/>
    </source>
</evidence>
<accession>A0A4U3FLX6</accession>
<dbReference type="Proteomes" id="UP000306393">
    <property type="component" value="Unassembled WGS sequence"/>
</dbReference>
<dbReference type="SMART" id="SM01252">
    <property type="entry name" value="KilA-N"/>
    <property type="match status" value="1"/>
</dbReference>
<dbReference type="InterPro" id="IPR018004">
    <property type="entry name" value="KilA/APSES_HTH"/>
</dbReference>
<protein>
    <submittedName>
        <fullName evidence="2">DNA-binding protein</fullName>
    </submittedName>
</protein>
<proteinExistence type="predicted"/>
<dbReference type="EMBL" id="QGAC01000001">
    <property type="protein sequence ID" value="TKJ94804.1"/>
    <property type="molecule type" value="Genomic_DNA"/>
</dbReference>
<keyword evidence="2" id="KW-0238">DNA-binding</keyword>
<dbReference type="InterPro" id="IPR017880">
    <property type="entry name" value="KilA_N"/>
</dbReference>
<evidence type="ECO:0000259" key="1">
    <source>
        <dbReference type="PROSITE" id="PS51301"/>
    </source>
</evidence>
<dbReference type="PROSITE" id="PS51301">
    <property type="entry name" value="KILA_N"/>
    <property type="match status" value="1"/>
</dbReference>
<name>A0A4U3FLX6_9GAMM</name>
<dbReference type="OrthoDB" id="5298460at2"/>
<dbReference type="Pfam" id="PF04383">
    <property type="entry name" value="KilA-N"/>
    <property type="match status" value="1"/>
</dbReference>
<reference evidence="2 3" key="1">
    <citation type="journal article" date="2019" name="Sci. Rep.">
        <title>Differences in resource use lead to coexistence of seed-transmitted microbial populations.</title>
        <authorList>
            <person name="Torres-Cortes G."/>
            <person name="Garcia B.J."/>
            <person name="Compant S."/>
            <person name="Rezki S."/>
            <person name="Jones P."/>
            <person name="Preveaux A."/>
            <person name="Briand M."/>
            <person name="Roulet A."/>
            <person name="Bouchez O."/>
            <person name="Jacobson D."/>
            <person name="Barret M."/>
        </authorList>
    </citation>
    <scope>NUCLEOTIDE SEQUENCE [LARGE SCALE GENOMIC DNA]</scope>
    <source>
        <strain evidence="2 3">CFBP13511</strain>
    </source>
</reference>
<dbReference type="STRING" id="1219360.GCA_001571305_04173"/>
<gene>
    <name evidence="2" type="ORF">EpCFBP13511_00105</name>
</gene>
<sequence length="271" mass="29872">MNQLLVIDGVSVRQDTSGRYCLNDLHRAAGGEDKHKPANFFRQDNIKALCAEIDRCSDVSIGCMESIRGGPNQGTYVSKELVYAYAMWISAMFHLKVIRTFDSVMSGQSNIQRSDQVQAGVILLESAARTLNFSNSSKLGAYQKLQEFAGLPNMMPSYAIDAPSDSVDGSSRPTLSLTALIQQNRVQLNVNEAFRRLAASGIVEKLSRASNSGRARNGRKEFWSVTSRGLLFGKNITSPNSPRETQPHFYITKAQELIRIMVSANRVAGCK</sequence>
<dbReference type="RefSeq" id="WP_137268437.1">
    <property type="nucleotide sequence ID" value="NZ_QGAC01000001.1"/>
</dbReference>
<organism evidence="2 3">
    <name type="scientific">Erwinia persicina</name>
    <dbReference type="NCBI Taxonomy" id="55211"/>
    <lineage>
        <taxon>Bacteria</taxon>
        <taxon>Pseudomonadati</taxon>
        <taxon>Pseudomonadota</taxon>
        <taxon>Gammaproteobacteria</taxon>
        <taxon>Enterobacterales</taxon>
        <taxon>Erwiniaceae</taxon>
        <taxon>Erwinia</taxon>
    </lineage>
</organism>
<comment type="caution">
    <text evidence="2">The sequence shown here is derived from an EMBL/GenBank/DDBJ whole genome shotgun (WGS) entry which is preliminary data.</text>
</comment>
<feature type="domain" description="KilA-N" evidence="1">
    <location>
        <begin position="1"/>
        <end position="104"/>
    </location>
</feature>
<evidence type="ECO:0000313" key="2">
    <source>
        <dbReference type="EMBL" id="TKJ94804.1"/>
    </source>
</evidence>
<dbReference type="GO" id="GO:0003677">
    <property type="term" value="F:DNA binding"/>
    <property type="evidence" value="ECO:0007669"/>
    <property type="project" value="UniProtKB-KW"/>
</dbReference>